<proteinExistence type="inferred from homology"/>
<comment type="cofactor">
    <cofactor evidence="1">
        <name>heme</name>
        <dbReference type="ChEBI" id="CHEBI:30413"/>
    </cofactor>
</comment>
<evidence type="ECO:0000256" key="2">
    <source>
        <dbReference type="ARBA" id="ARBA00005179"/>
    </source>
</evidence>
<evidence type="ECO:0000256" key="5">
    <source>
        <dbReference type="ARBA" id="ARBA00023004"/>
    </source>
</evidence>
<dbReference type="SUPFAM" id="SSF48264">
    <property type="entry name" value="Cytochrome P450"/>
    <property type="match status" value="1"/>
</dbReference>
<gene>
    <name evidence="6" type="ORF">WG66_5988</name>
</gene>
<dbReference type="GO" id="GO:0005506">
    <property type="term" value="F:iron ion binding"/>
    <property type="evidence" value="ECO:0007669"/>
    <property type="project" value="InterPro"/>
</dbReference>
<protein>
    <recommendedName>
        <fullName evidence="8">Cytochrome p450</fullName>
    </recommendedName>
</protein>
<reference evidence="6 7" key="1">
    <citation type="submission" date="2015-12" db="EMBL/GenBank/DDBJ databases">
        <title>Draft genome sequence of Moniliophthora roreri, the causal agent of frosty pod rot of cacao.</title>
        <authorList>
            <person name="Aime M.C."/>
            <person name="Diaz-Valderrama J.R."/>
            <person name="Kijpornyongpan T."/>
            <person name="Phillips-Mora W."/>
        </authorList>
    </citation>
    <scope>NUCLEOTIDE SEQUENCE [LARGE SCALE GENOMIC DNA]</scope>
    <source>
        <strain evidence="6 7">MCA 2952</strain>
    </source>
</reference>
<evidence type="ECO:0000313" key="6">
    <source>
        <dbReference type="EMBL" id="KTB41428.1"/>
    </source>
</evidence>
<dbReference type="PANTHER" id="PTHR24305">
    <property type="entry name" value="CYTOCHROME P450"/>
    <property type="match status" value="1"/>
</dbReference>
<keyword evidence="4" id="KW-0479">Metal-binding</keyword>
<evidence type="ECO:0000256" key="1">
    <source>
        <dbReference type="ARBA" id="ARBA00001971"/>
    </source>
</evidence>
<comment type="caution">
    <text evidence="6">The sequence shown here is derived from an EMBL/GenBank/DDBJ whole genome shotgun (WGS) entry which is preliminary data.</text>
</comment>
<comment type="pathway">
    <text evidence="2">Secondary metabolite biosynthesis.</text>
</comment>
<name>A0A0W0FYM8_MONRR</name>
<dbReference type="InterPro" id="IPR050121">
    <property type="entry name" value="Cytochrome_P450_monoxygenase"/>
</dbReference>
<dbReference type="GO" id="GO:0004497">
    <property type="term" value="F:monooxygenase activity"/>
    <property type="evidence" value="ECO:0007669"/>
    <property type="project" value="InterPro"/>
</dbReference>
<dbReference type="GO" id="GO:0020037">
    <property type="term" value="F:heme binding"/>
    <property type="evidence" value="ECO:0007669"/>
    <property type="project" value="InterPro"/>
</dbReference>
<evidence type="ECO:0000313" key="7">
    <source>
        <dbReference type="Proteomes" id="UP000054988"/>
    </source>
</evidence>
<dbReference type="InterPro" id="IPR001128">
    <property type="entry name" value="Cyt_P450"/>
</dbReference>
<organism evidence="6 7">
    <name type="scientific">Moniliophthora roreri</name>
    <name type="common">Frosty pod rot fungus</name>
    <name type="synonym">Monilia roreri</name>
    <dbReference type="NCBI Taxonomy" id="221103"/>
    <lineage>
        <taxon>Eukaryota</taxon>
        <taxon>Fungi</taxon>
        <taxon>Dikarya</taxon>
        <taxon>Basidiomycota</taxon>
        <taxon>Agaricomycotina</taxon>
        <taxon>Agaricomycetes</taxon>
        <taxon>Agaricomycetidae</taxon>
        <taxon>Agaricales</taxon>
        <taxon>Marasmiineae</taxon>
        <taxon>Marasmiaceae</taxon>
        <taxon>Moniliophthora</taxon>
    </lineage>
</organism>
<dbReference type="InterPro" id="IPR036396">
    <property type="entry name" value="Cyt_P450_sf"/>
</dbReference>
<comment type="similarity">
    <text evidence="3">Belongs to the cytochrome P450 family.</text>
</comment>
<dbReference type="AlphaFoldDB" id="A0A0W0FYM8"/>
<dbReference type="EMBL" id="LATX01001463">
    <property type="protein sequence ID" value="KTB41428.1"/>
    <property type="molecule type" value="Genomic_DNA"/>
</dbReference>
<keyword evidence="5" id="KW-0408">Iron</keyword>
<evidence type="ECO:0000256" key="3">
    <source>
        <dbReference type="ARBA" id="ARBA00010617"/>
    </source>
</evidence>
<dbReference type="GO" id="GO:0016705">
    <property type="term" value="F:oxidoreductase activity, acting on paired donors, with incorporation or reduction of molecular oxygen"/>
    <property type="evidence" value="ECO:0007669"/>
    <property type="project" value="InterPro"/>
</dbReference>
<dbReference type="Pfam" id="PF00067">
    <property type="entry name" value="p450"/>
    <property type="match status" value="1"/>
</dbReference>
<dbReference type="Gene3D" id="1.10.630.10">
    <property type="entry name" value="Cytochrome P450"/>
    <property type="match status" value="1"/>
</dbReference>
<evidence type="ECO:0000256" key="4">
    <source>
        <dbReference type="ARBA" id="ARBA00022723"/>
    </source>
</evidence>
<sequence length="415" mass="46672">MFDLSSYPTLVFCIASAALVVVVTVHFNPHLALSLAWTRTSVDYSGHRITHESWDAVEHLLNPPNVDIHALLYSRSIPNQRLVRAFGLTNTFVSADADVHARFRSRASKIMNHVNWASLFNTASRAVEVSVSTSNQDIPYDVYVQEVTLRVVIISFLGIDRRPEDLDSNDVRAVAALISQLWTLSKTVQEPDQALKDKLQVHLGRLFDGQTDFDNPLDFVIPAWETLWRVVATTLAYVHNDARYKDVFLDLAENKTTQQFRTADSGNPSAQSIVTEVLRLHPPSRHIHRAIPSESRFLPAFLEGLVGRRFHLEIADIESVHLSPEIWGRDSARTFDPMRHERPQTRDRQTLAFGAGRLQCIAKNWAPMAAAMIAAAMIAKARSDEDGSLEMQFRVIEGGCIGGRCGWEGWRVARK</sequence>
<evidence type="ECO:0008006" key="8">
    <source>
        <dbReference type="Google" id="ProtNLM"/>
    </source>
</evidence>
<accession>A0A0W0FYM8</accession>
<dbReference type="Proteomes" id="UP000054988">
    <property type="component" value="Unassembled WGS sequence"/>
</dbReference>
<dbReference type="PANTHER" id="PTHR24305:SF232">
    <property type="entry name" value="P450, PUTATIVE (EUROFUNG)-RELATED"/>
    <property type="match status" value="1"/>
</dbReference>
<dbReference type="eggNOG" id="ENOG502SB9Z">
    <property type="taxonomic scope" value="Eukaryota"/>
</dbReference>